<accession>A0A385TK67</accession>
<dbReference type="PANTHER" id="PTHR43649">
    <property type="entry name" value="ARABINOSE-BINDING PROTEIN-RELATED"/>
    <property type="match status" value="1"/>
</dbReference>
<dbReference type="Gene3D" id="3.40.190.10">
    <property type="entry name" value="Periplasmic binding protein-like II"/>
    <property type="match status" value="2"/>
</dbReference>
<dbReference type="EMBL" id="CP032412">
    <property type="protein sequence ID" value="AYB44026.1"/>
    <property type="molecule type" value="Genomic_DNA"/>
</dbReference>
<reference evidence="2 3" key="1">
    <citation type="submission" date="2018-09" db="EMBL/GenBank/DDBJ databases">
        <title>Genome Sequence of Paenibacillus lautus Strain E7593-69, Azo Dye-Degrading Bacteria, Isolated from Commercial Tattoo Inks.</title>
        <authorList>
            <person name="Nho S.W."/>
            <person name="Kim S.-J."/>
            <person name="Kweon O."/>
            <person name="Cerniglia C.E."/>
        </authorList>
    </citation>
    <scope>NUCLEOTIDE SEQUENCE [LARGE SCALE GENOMIC DNA]</scope>
    <source>
        <strain evidence="2 3">E7593-69</strain>
    </source>
</reference>
<keyword evidence="1" id="KW-0732">Signal</keyword>
<dbReference type="InterPro" id="IPR006059">
    <property type="entry name" value="SBP"/>
</dbReference>
<dbReference type="InterPro" id="IPR050490">
    <property type="entry name" value="Bact_solute-bd_prot1"/>
</dbReference>
<dbReference type="CDD" id="cd13585">
    <property type="entry name" value="PBP2_TMBP_like"/>
    <property type="match status" value="1"/>
</dbReference>
<name>A0A385TK67_PAELA</name>
<evidence type="ECO:0000313" key="2">
    <source>
        <dbReference type="EMBL" id="AYB44026.1"/>
    </source>
</evidence>
<dbReference type="KEGG" id="plw:D5F53_12300"/>
<proteinExistence type="predicted"/>
<protein>
    <submittedName>
        <fullName evidence="2">Sugar ABC transporter substrate-binding protein</fullName>
    </submittedName>
</protein>
<feature type="chain" id="PRO_5017411170" evidence="1">
    <location>
        <begin position="21"/>
        <end position="435"/>
    </location>
</feature>
<dbReference type="PANTHER" id="PTHR43649:SF12">
    <property type="entry name" value="DIACETYLCHITOBIOSE BINDING PROTEIN DASA"/>
    <property type="match status" value="1"/>
</dbReference>
<sequence>MKFAGRFCMVLSIVVIMVSAAGCMAGRNGADSRMTDQPERPFDNVRITAYMAKNPVADILRAHLPEFEKQTGIKVDFQALTNEQLSQKMFVQMTVGSESPDVFMIRPLEELSLYENNGWLTPLESYAVSDPRYDFADFSSTALESVTVNGKLLAVPLSTEQQILYYRKDLLEKKGIEVPQTLDELEAAVKQMHDPEHGMYGFVARGQRSALVTQLSSFVYSEGGNFLSADNAALNTKETLKGIQRYVRLLGNYGPPDALSYSWPQSADLFAQGKAVFFTDASAIYSLLTKSGLAKEKIGYALFPAGDAGRKPYSTTAWAIGINANSARKDAAWAFIEWASGRDMVLQAQKIGNPGARSSLWHDEEGISGFPDELIPVINESIPIGMSYDRPKVIHVKEARDIIGGIVVKGLIGEDVGIAAESANVQLQELIDSEK</sequence>
<dbReference type="PROSITE" id="PS51257">
    <property type="entry name" value="PROKAR_LIPOPROTEIN"/>
    <property type="match status" value="1"/>
</dbReference>
<evidence type="ECO:0000313" key="3">
    <source>
        <dbReference type="Proteomes" id="UP000266552"/>
    </source>
</evidence>
<dbReference type="AlphaFoldDB" id="A0A385TK67"/>
<evidence type="ECO:0000256" key="1">
    <source>
        <dbReference type="SAM" id="SignalP"/>
    </source>
</evidence>
<dbReference type="SUPFAM" id="SSF53850">
    <property type="entry name" value="Periplasmic binding protein-like II"/>
    <property type="match status" value="1"/>
</dbReference>
<gene>
    <name evidence="2" type="ORF">D5F53_12300</name>
</gene>
<dbReference type="Pfam" id="PF01547">
    <property type="entry name" value="SBP_bac_1"/>
    <property type="match status" value="1"/>
</dbReference>
<dbReference type="RefSeq" id="WP_119847936.1">
    <property type="nucleotide sequence ID" value="NZ_CP032412.1"/>
</dbReference>
<feature type="signal peptide" evidence="1">
    <location>
        <begin position="1"/>
        <end position="20"/>
    </location>
</feature>
<keyword evidence="3" id="KW-1185">Reference proteome</keyword>
<dbReference type="Proteomes" id="UP000266552">
    <property type="component" value="Chromosome"/>
</dbReference>
<organism evidence="2 3">
    <name type="scientific">Paenibacillus lautus</name>
    <name type="common">Bacillus lautus</name>
    <dbReference type="NCBI Taxonomy" id="1401"/>
    <lineage>
        <taxon>Bacteria</taxon>
        <taxon>Bacillati</taxon>
        <taxon>Bacillota</taxon>
        <taxon>Bacilli</taxon>
        <taxon>Bacillales</taxon>
        <taxon>Paenibacillaceae</taxon>
        <taxon>Paenibacillus</taxon>
    </lineage>
</organism>